<dbReference type="Proteomes" id="UP000243468">
    <property type="component" value="Unassembled WGS sequence"/>
</dbReference>
<dbReference type="AlphaFoldDB" id="A0A1G6KV84"/>
<dbReference type="OrthoDB" id="6693217at2"/>
<feature type="compositionally biased region" description="Basic and acidic residues" evidence="1">
    <location>
        <begin position="199"/>
        <end position="235"/>
    </location>
</feature>
<feature type="compositionally biased region" description="Polar residues" evidence="1">
    <location>
        <begin position="122"/>
        <end position="133"/>
    </location>
</feature>
<dbReference type="RefSeq" id="WP_092819822.1">
    <property type="nucleotide sequence ID" value="NZ_BAABKJ010000015.1"/>
</dbReference>
<name>A0A1G6KV84_9GAMM</name>
<feature type="compositionally biased region" description="Basic and acidic residues" evidence="1">
    <location>
        <begin position="134"/>
        <end position="166"/>
    </location>
</feature>
<feature type="region of interest" description="Disordered" evidence="1">
    <location>
        <begin position="117"/>
        <end position="166"/>
    </location>
</feature>
<evidence type="ECO:0000313" key="2">
    <source>
        <dbReference type="EMBL" id="SDC34405.1"/>
    </source>
</evidence>
<feature type="compositionally biased region" description="Basic and acidic residues" evidence="1">
    <location>
        <begin position="13"/>
        <end position="58"/>
    </location>
</feature>
<accession>A0A1G6KV84</accession>
<feature type="compositionally biased region" description="Polar residues" evidence="1">
    <location>
        <begin position="1"/>
        <end position="12"/>
    </location>
</feature>
<feature type="region of interest" description="Disordered" evidence="1">
    <location>
        <begin position="181"/>
        <end position="235"/>
    </location>
</feature>
<sequence length="235" mass="26535">MTQNNQTSTSKQNSDKEQHARELNEQVEKEQKQNEIDKKHNQEVLEAQKHNTDEKSEARQGTQPGGEHADQKDNSNQAQSGKLDQKTESIKMDDLKAKAIAIGEDLLKKAEKILNELKNGKSDSQQTGEQGSGDTKKAKADYTSKDKSANQSDQQDRMAHFKDEALHKFEDTKQKITELVNEASVKLGELRQMATDTMSKMKGEDQSQSGEPKKQDQDKTDQSEQNKPDQNKNHQ</sequence>
<feature type="region of interest" description="Disordered" evidence="1">
    <location>
        <begin position="1"/>
        <end position="94"/>
    </location>
</feature>
<gene>
    <name evidence="2" type="ORF">SAMN05421732_105136</name>
</gene>
<evidence type="ECO:0000256" key="1">
    <source>
        <dbReference type="SAM" id="MobiDB-lite"/>
    </source>
</evidence>
<proteinExistence type="predicted"/>
<dbReference type="EMBL" id="FMYO01000005">
    <property type="protein sequence ID" value="SDC34405.1"/>
    <property type="molecule type" value="Genomic_DNA"/>
</dbReference>
<keyword evidence="3" id="KW-1185">Reference proteome</keyword>
<feature type="compositionally biased region" description="Basic and acidic residues" evidence="1">
    <location>
        <begin position="83"/>
        <end position="94"/>
    </location>
</feature>
<protein>
    <submittedName>
        <fullName evidence="2">Uncharacterized protein</fullName>
    </submittedName>
</protein>
<reference evidence="3" key="1">
    <citation type="submission" date="2016-09" db="EMBL/GenBank/DDBJ databases">
        <authorList>
            <person name="Varghese N."/>
            <person name="Submissions S."/>
        </authorList>
    </citation>
    <scope>NUCLEOTIDE SEQUENCE [LARGE SCALE GENOMIC DNA]</scope>
    <source>
        <strain evidence="3">ANC 4667</strain>
    </source>
</reference>
<evidence type="ECO:0000313" key="3">
    <source>
        <dbReference type="Proteomes" id="UP000243468"/>
    </source>
</evidence>
<organism evidence="2 3">
    <name type="scientific">Acinetobacter kookii</name>
    <dbReference type="NCBI Taxonomy" id="1226327"/>
    <lineage>
        <taxon>Bacteria</taxon>
        <taxon>Pseudomonadati</taxon>
        <taxon>Pseudomonadota</taxon>
        <taxon>Gammaproteobacteria</taxon>
        <taxon>Moraxellales</taxon>
        <taxon>Moraxellaceae</taxon>
        <taxon>Acinetobacter</taxon>
    </lineage>
</organism>